<gene>
    <name evidence="1" type="ORF">Xinn_03752</name>
    <name evidence="2" type="ORF">XIS1_530008</name>
</gene>
<protein>
    <submittedName>
        <fullName evidence="2">Uncharacterized protein</fullName>
    </submittedName>
</protein>
<evidence type="ECO:0000313" key="4">
    <source>
        <dbReference type="Proteomes" id="UP000224871"/>
    </source>
</evidence>
<evidence type="ECO:0000313" key="2">
    <source>
        <dbReference type="EMBL" id="SIP74150.1"/>
    </source>
</evidence>
<dbReference type="EMBL" id="NIBU01000088">
    <property type="protein sequence ID" value="PHM29058.1"/>
    <property type="molecule type" value="Genomic_DNA"/>
</dbReference>
<reference evidence="2" key="2">
    <citation type="submission" date="2016-12" db="EMBL/GenBank/DDBJ databases">
        <authorList>
            <person name="Song W.-J."/>
            <person name="Kurnit D.M."/>
        </authorList>
    </citation>
    <scope>NUCLEOTIDE SEQUENCE [LARGE SCALE GENOMIC DNA]</scope>
    <source>
        <strain evidence="2">HGB1681</strain>
    </source>
</reference>
<dbReference type="RefSeq" id="WP_169923618.1">
    <property type="nucleotide sequence ID" value="NZ_CAWNQC010000290.1"/>
</dbReference>
<evidence type="ECO:0000313" key="3">
    <source>
        <dbReference type="Proteomes" id="UP000196435"/>
    </source>
</evidence>
<dbReference type="AlphaFoldDB" id="A0A1N6MZA7"/>
<organism evidence="2 3">
    <name type="scientific">Xenorhabdus innexi</name>
    <dbReference type="NCBI Taxonomy" id="290109"/>
    <lineage>
        <taxon>Bacteria</taxon>
        <taxon>Pseudomonadati</taxon>
        <taxon>Pseudomonadota</taxon>
        <taxon>Gammaproteobacteria</taxon>
        <taxon>Enterobacterales</taxon>
        <taxon>Morganellaceae</taxon>
        <taxon>Xenorhabdus</taxon>
    </lineage>
</organism>
<sequence>MVAADGKVLGIEEIPIPSQEGLQLVRLLTNPLKDGSLTEPLKEGQLTN</sequence>
<reference evidence="3" key="1">
    <citation type="submission" date="2016-12" db="EMBL/GenBank/DDBJ databases">
        <authorList>
            <person name="Gaudriault S."/>
        </authorList>
    </citation>
    <scope>NUCLEOTIDE SEQUENCE [LARGE SCALE GENOMIC DNA]</scope>
    <source>
        <strain evidence="3">HGB1681 (deposited as PTA-6826 in the American Type Culture Collection)</strain>
    </source>
</reference>
<reference evidence="1 4" key="3">
    <citation type="journal article" date="2017" name="Nat. Microbiol.">
        <title>Natural product diversity associated with the nematode symbionts Photorhabdus and Xenorhabdus.</title>
        <authorList>
            <person name="Tobias N.J."/>
            <person name="Wolff H."/>
            <person name="Djahanschiri B."/>
            <person name="Grundmann F."/>
            <person name="Kronenwerth M."/>
            <person name="Shi Y.M."/>
            <person name="Simonyi S."/>
            <person name="Grun P."/>
            <person name="Shapiro-Ilan D."/>
            <person name="Pidot S.J."/>
            <person name="Stinear T.P."/>
            <person name="Ebersberger I."/>
            <person name="Bode H.B."/>
        </authorList>
    </citation>
    <scope>NUCLEOTIDE SEQUENCE [LARGE SCALE GENOMIC DNA]</scope>
    <source>
        <strain evidence="1 4">DSM 16336</strain>
    </source>
</reference>
<dbReference type="Proteomes" id="UP000196435">
    <property type="component" value="Unassembled WGS sequence"/>
</dbReference>
<evidence type="ECO:0000313" key="1">
    <source>
        <dbReference type="EMBL" id="PHM29058.1"/>
    </source>
</evidence>
<keyword evidence="4" id="KW-1185">Reference proteome</keyword>
<accession>A0A1N6MZA7</accession>
<dbReference type="Proteomes" id="UP000224871">
    <property type="component" value="Unassembled WGS sequence"/>
</dbReference>
<name>A0A1N6MZA7_9GAMM</name>
<dbReference type="EMBL" id="FTLG01000196">
    <property type="protein sequence ID" value="SIP74150.1"/>
    <property type="molecule type" value="Genomic_DNA"/>
</dbReference>
<proteinExistence type="predicted"/>